<accession>A0A835JHQ5</accession>
<comment type="caution">
    <text evidence="1">The sequence shown here is derived from an EMBL/GenBank/DDBJ whole genome shotgun (WGS) entry which is preliminary data.</text>
</comment>
<evidence type="ECO:0000313" key="2">
    <source>
        <dbReference type="Proteomes" id="UP000657918"/>
    </source>
</evidence>
<name>A0A835JHQ5_9ROSI</name>
<reference evidence="1 2" key="1">
    <citation type="submission" date="2020-10" db="EMBL/GenBank/DDBJ databases">
        <title>Plant Genome Project.</title>
        <authorList>
            <person name="Zhang R.-G."/>
        </authorList>
    </citation>
    <scope>NUCLEOTIDE SEQUENCE [LARGE SCALE GENOMIC DNA]</scope>
    <source>
        <strain evidence="1">FAFU-HL-1</strain>
        <tissue evidence="1">Leaf</tissue>
    </source>
</reference>
<dbReference type="Proteomes" id="UP000657918">
    <property type="component" value="Unassembled WGS sequence"/>
</dbReference>
<organism evidence="1 2">
    <name type="scientific">Salix dunnii</name>
    <dbReference type="NCBI Taxonomy" id="1413687"/>
    <lineage>
        <taxon>Eukaryota</taxon>
        <taxon>Viridiplantae</taxon>
        <taxon>Streptophyta</taxon>
        <taxon>Embryophyta</taxon>
        <taxon>Tracheophyta</taxon>
        <taxon>Spermatophyta</taxon>
        <taxon>Magnoliopsida</taxon>
        <taxon>eudicotyledons</taxon>
        <taxon>Gunneridae</taxon>
        <taxon>Pentapetalae</taxon>
        <taxon>rosids</taxon>
        <taxon>fabids</taxon>
        <taxon>Malpighiales</taxon>
        <taxon>Salicaceae</taxon>
        <taxon>Saliceae</taxon>
        <taxon>Salix</taxon>
    </lineage>
</organism>
<evidence type="ECO:0000313" key="1">
    <source>
        <dbReference type="EMBL" id="KAF9668694.1"/>
    </source>
</evidence>
<sequence>MTVFGLFLLTQKRGGINNCSIGLQLLFFCCLLKAIIGIKAAPEQLSGLKQLLSIQANLSKNPRVLIEKGKTVDLISQSLSFSRYEQRIYMHTPRQECLQIAQSKIHIASAVNLCIFAEAVEKLSAMNHPDGDRPLFPDDEQHEALPFMKLMSCFRCIHRLLDQRSKMRRSPFIKFQRISIDRNLRPY</sequence>
<protein>
    <submittedName>
        <fullName evidence="1">Uncharacterized protein</fullName>
    </submittedName>
</protein>
<dbReference type="EMBL" id="JADGMS010000014">
    <property type="protein sequence ID" value="KAF9668694.1"/>
    <property type="molecule type" value="Genomic_DNA"/>
</dbReference>
<dbReference type="AlphaFoldDB" id="A0A835JHQ5"/>
<proteinExistence type="predicted"/>
<gene>
    <name evidence="1" type="ORF">SADUNF_Sadunf14G0030200</name>
</gene>
<dbReference type="OrthoDB" id="432311at2759"/>
<keyword evidence="2" id="KW-1185">Reference proteome</keyword>